<name>A0AA36H5X4_CYLNA</name>
<evidence type="ECO:0000313" key="2">
    <source>
        <dbReference type="Proteomes" id="UP001176961"/>
    </source>
</evidence>
<reference evidence="1" key="1">
    <citation type="submission" date="2023-07" db="EMBL/GenBank/DDBJ databases">
        <authorList>
            <consortium name="CYATHOMIX"/>
        </authorList>
    </citation>
    <scope>NUCLEOTIDE SEQUENCE</scope>
    <source>
        <strain evidence="1">N/A</strain>
    </source>
</reference>
<comment type="caution">
    <text evidence="1">The sequence shown here is derived from an EMBL/GenBank/DDBJ whole genome shotgun (WGS) entry which is preliminary data.</text>
</comment>
<proteinExistence type="predicted"/>
<accession>A0AA36H5X4</accession>
<sequence>MSKYMKTFDGCKNASRGMLYCVFISFVAVPVFADKWTRCNIGYFLEDWVEFFDRAIERRCKLRGKNLTMEYHCYQEYDAYKYTKGVNAKAGIEQNMFAALIRTTWSGRKLAKLAIRHWVNKFGLCTSEVKCVLKLINPIRPKERRHVESL</sequence>
<dbReference type="EMBL" id="CATQJL010000316">
    <property type="protein sequence ID" value="CAJ0604659.1"/>
    <property type="molecule type" value="Genomic_DNA"/>
</dbReference>
<dbReference type="Proteomes" id="UP001176961">
    <property type="component" value="Unassembled WGS sequence"/>
</dbReference>
<keyword evidence="2" id="KW-1185">Reference proteome</keyword>
<evidence type="ECO:0000313" key="1">
    <source>
        <dbReference type="EMBL" id="CAJ0604659.1"/>
    </source>
</evidence>
<dbReference type="AlphaFoldDB" id="A0AA36H5X4"/>
<organism evidence="1 2">
    <name type="scientific">Cylicocyclus nassatus</name>
    <name type="common">Nematode worm</name>
    <dbReference type="NCBI Taxonomy" id="53992"/>
    <lineage>
        <taxon>Eukaryota</taxon>
        <taxon>Metazoa</taxon>
        <taxon>Ecdysozoa</taxon>
        <taxon>Nematoda</taxon>
        <taxon>Chromadorea</taxon>
        <taxon>Rhabditida</taxon>
        <taxon>Rhabditina</taxon>
        <taxon>Rhabditomorpha</taxon>
        <taxon>Strongyloidea</taxon>
        <taxon>Strongylidae</taxon>
        <taxon>Cylicocyclus</taxon>
    </lineage>
</organism>
<gene>
    <name evidence="1" type="ORF">CYNAS_LOCUS16642</name>
</gene>
<protein>
    <submittedName>
        <fullName evidence="1">Uncharacterized protein</fullName>
    </submittedName>
</protein>